<dbReference type="Gene3D" id="3.40.50.1000">
    <property type="entry name" value="HAD superfamily/HAD-like"/>
    <property type="match status" value="1"/>
</dbReference>
<dbReference type="eggNOG" id="COG4359">
    <property type="taxonomic scope" value="Bacteria"/>
</dbReference>
<keyword evidence="1" id="KW-0378">Hydrolase</keyword>
<dbReference type="Proteomes" id="UP000004662">
    <property type="component" value="Chromosome"/>
</dbReference>
<keyword evidence="2" id="KW-1185">Reference proteome</keyword>
<dbReference type="InterPro" id="IPR036412">
    <property type="entry name" value="HAD-like_sf"/>
</dbReference>
<dbReference type="HOGENOM" id="CLU_058495_2_0_7"/>
<sequence length="219" mass="23193">MPDAILVSDFDGTMTSHDFFRLVAERLMGPDALDPWEAYKAGRLSHFAALHEIFGNIRAPEDDVVAVVRSMELDPGLAGSLARLRQAGWEVVVASAGCGWYIGRLLAEAGVTLVVHANPGQYRPGGPLVMEAPKDSPFSCEDTGVDKAAVVRDALSRATVVAFAGDGGADLPASLLVPADLRFARHELAEALAARGEKFRPYAVWSEVAEALLAAGGKP</sequence>
<dbReference type="GO" id="GO:0016787">
    <property type="term" value="F:hydrolase activity"/>
    <property type="evidence" value="ECO:0007669"/>
    <property type="project" value="UniProtKB-KW"/>
</dbReference>
<dbReference type="InterPro" id="IPR023214">
    <property type="entry name" value="HAD_sf"/>
</dbReference>
<dbReference type="RefSeq" id="WP_009181888.1">
    <property type="nucleotide sequence ID" value="NZ_CM001368.1"/>
</dbReference>
<gene>
    <name evidence="1" type="ORF">DFW101_2511</name>
</gene>
<dbReference type="AlphaFoldDB" id="G7Q732"/>
<protein>
    <submittedName>
        <fullName evidence="1">HAD-superfamily hydrolase subfamily IB hypothetical 1</fullName>
    </submittedName>
</protein>
<dbReference type="STRING" id="694327.DFW101_2511"/>
<proteinExistence type="predicted"/>
<reference evidence="2" key="1">
    <citation type="journal article" date="2015" name="Genome Announc.">
        <title>High-Quality Draft Genome Sequence of Desulfovibrio carbinoliphilus FW-101-2B, an Organic Acid-Oxidizing Sulfate-Reducing Bacterium Isolated from Uranium(VI)-Contaminated Groundwater.</title>
        <authorList>
            <person name="Ramsay B.D."/>
            <person name="Hwang C."/>
            <person name="Woo H.L."/>
            <person name="Carroll S.L."/>
            <person name="Lucas S."/>
            <person name="Han J."/>
            <person name="Lapidus A.L."/>
            <person name="Cheng J.F."/>
            <person name="Goodwin L.A."/>
            <person name="Pitluck S."/>
            <person name="Peters L."/>
            <person name="Chertkov O."/>
            <person name="Held B."/>
            <person name="Detter J.C."/>
            <person name="Han C.S."/>
            <person name="Tapia R."/>
            <person name="Land M.L."/>
            <person name="Hauser L.J."/>
            <person name="Kyrpides N.C."/>
            <person name="Ivanova N.N."/>
            <person name="Mikhailova N."/>
            <person name="Pagani I."/>
            <person name="Woyke T."/>
            <person name="Arkin A.P."/>
            <person name="Dehal P."/>
            <person name="Chivian D."/>
            <person name="Criddle C.S."/>
            <person name="Wu W."/>
            <person name="Chakraborty R."/>
            <person name="Hazen T.C."/>
            <person name="Fields M.W."/>
        </authorList>
    </citation>
    <scope>NUCLEOTIDE SEQUENCE [LARGE SCALE GENOMIC DNA]</scope>
    <source>
        <strain evidence="2">FW-101-2B</strain>
    </source>
</reference>
<dbReference type="OrthoDB" id="9804940at2"/>
<accession>G7Q732</accession>
<evidence type="ECO:0000313" key="1">
    <source>
        <dbReference type="EMBL" id="EHJ48515.1"/>
    </source>
</evidence>
<dbReference type="SUPFAM" id="SSF56784">
    <property type="entry name" value="HAD-like"/>
    <property type="match status" value="1"/>
</dbReference>
<organism evidence="1 2">
    <name type="scientific">Solidesulfovibrio carbinoliphilus subsp. oakridgensis</name>
    <dbReference type="NCBI Taxonomy" id="694327"/>
    <lineage>
        <taxon>Bacteria</taxon>
        <taxon>Pseudomonadati</taxon>
        <taxon>Thermodesulfobacteriota</taxon>
        <taxon>Desulfovibrionia</taxon>
        <taxon>Desulfovibrionales</taxon>
        <taxon>Desulfovibrionaceae</taxon>
        <taxon>Solidesulfovibrio</taxon>
    </lineage>
</organism>
<dbReference type="Gene3D" id="3.90.1470.20">
    <property type="match status" value="1"/>
</dbReference>
<dbReference type="EMBL" id="CM001368">
    <property type="protein sequence ID" value="EHJ48515.1"/>
    <property type="molecule type" value="Genomic_DNA"/>
</dbReference>
<evidence type="ECO:0000313" key="2">
    <source>
        <dbReference type="Proteomes" id="UP000004662"/>
    </source>
</evidence>
<dbReference type="Pfam" id="PF12710">
    <property type="entry name" value="HAD"/>
    <property type="match status" value="1"/>
</dbReference>
<name>G7Q732_9BACT</name>